<dbReference type="InterPro" id="IPR002645">
    <property type="entry name" value="STAS_dom"/>
</dbReference>
<evidence type="ECO:0000259" key="1">
    <source>
        <dbReference type="PROSITE" id="PS50801"/>
    </source>
</evidence>
<organism evidence="2 3">
    <name type="scientific">Kineococcus endophyticus</name>
    <dbReference type="NCBI Taxonomy" id="1181883"/>
    <lineage>
        <taxon>Bacteria</taxon>
        <taxon>Bacillati</taxon>
        <taxon>Actinomycetota</taxon>
        <taxon>Actinomycetes</taxon>
        <taxon>Kineosporiales</taxon>
        <taxon>Kineosporiaceae</taxon>
        <taxon>Kineococcus</taxon>
    </lineage>
</organism>
<name>A0ABV3P574_9ACTN</name>
<evidence type="ECO:0000313" key="3">
    <source>
        <dbReference type="Proteomes" id="UP001555826"/>
    </source>
</evidence>
<reference evidence="2 3" key="1">
    <citation type="submission" date="2024-07" db="EMBL/GenBank/DDBJ databases">
        <authorList>
            <person name="Thanompreechachai J."/>
            <person name="Duangmal K."/>
        </authorList>
    </citation>
    <scope>NUCLEOTIDE SEQUENCE [LARGE SCALE GENOMIC DNA]</scope>
    <source>
        <strain evidence="2 3">KCTC 19886</strain>
    </source>
</reference>
<dbReference type="Gene3D" id="3.30.750.24">
    <property type="entry name" value="STAS domain"/>
    <property type="match status" value="1"/>
</dbReference>
<dbReference type="Proteomes" id="UP001555826">
    <property type="component" value="Unassembled WGS sequence"/>
</dbReference>
<dbReference type="EMBL" id="JBFNQN010000004">
    <property type="protein sequence ID" value="MEW9264548.1"/>
    <property type="molecule type" value="Genomic_DNA"/>
</dbReference>
<dbReference type="RefSeq" id="WP_367637286.1">
    <property type="nucleotide sequence ID" value="NZ_JBFNQN010000004.1"/>
</dbReference>
<accession>A0ABV3P574</accession>
<keyword evidence="3" id="KW-1185">Reference proteome</keyword>
<protein>
    <submittedName>
        <fullName evidence="2">STAS domain-containing protein</fullName>
    </submittedName>
</protein>
<evidence type="ECO:0000313" key="2">
    <source>
        <dbReference type="EMBL" id="MEW9264548.1"/>
    </source>
</evidence>
<dbReference type="SUPFAM" id="SSF52091">
    <property type="entry name" value="SpoIIaa-like"/>
    <property type="match status" value="1"/>
</dbReference>
<gene>
    <name evidence="2" type="ORF">AB1207_07305</name>
</gene>
<comment type="caution">
    <text evidence="2">The sequence shown here is derived from an EMBL/GenBank/DDBJ whole genome shotgun (WGS) entry which is preliminary data.</text>
</comment>
<proteinExistence type="predicted"/>
<dbReference type="Pfam" id="PF01740">
    <property type="entry name" value="STAS"/>
    <property type="match status" value="1"/>
</dbReference>
<sequence>MDCATVGILLAEARHAARRGGRLVLAGTRPTVRLLLDLLELGPVLGGHRTVEDEQAAAAGAVLAS</sequence>
<feature type="domain" description="STAS" evidence="1">
    <location>
        <begin position="1"/>
        <end position="61"/>
    </location>
</feature>
<dbReference type="PROSITE" id="PS50801">
    <property type="entry name" value="STAS"/>
    <property type="match status" value="1"/>
</dbReference>
<dbReference type="InterPro" id="IPR036513">
    <property type="entry name" value="STAS_dom_sf"/>
</dbReference>